<dbReference type="SUPFAM" id="SSF55594">
    <property type="entry name" value="HPr-like"/>
    <property type="match status" value="1"/>
</dbReference>
<dbReference type="PROSITE" id="PS00589">
    <property type="entry name" value="PTS_HPR_SER"/>
    <property type="match status" value="1"/>
</dbReference>
<dbReference type="PANTHER" id="PTHR33705:SF2">
    <property type="entry name" value="PHOSPHOCARRIER PROTEIN NPR"/>
    <property type="match status" value="1"/>
</dbReference>
<evidence type="ECO:0000259" key="4">
    <source>
        <dbReference type="PROSITE" id="PS51350"/>
    </source>
</evidence>
<proteinExistence type="predicted"/>
<keyword evidence="2" id="KW-0963">Cytoplasm</keyword>
<comment type="caution">
    <text evidence="5">The sequence shown here is derived from an EMBL/GenBank/DDBJ whole genome shotgun (WGS) entry which is preliminary data.</text>
</comment>
<dbReference type="RefSeq" id="WP_007707711.1">
    <property type="nucleotide sequence ID" value="NZ_BAABXR010000001.1"/>
</dbReference>
<evidence type="ECO:0000256" key="1">
    <source>
        <dbReference type="ARBA" id="ARBA00004496"/>
    </source>
</evidence>
<dbReference type="OrthoDB" id="9809047at2"/>
<dbReference type="InterPro" id="IPR000032">
    <property type="entry name" value="HPr-like"/>
</dbReference>
<name>A0A413F9K6_9FIRM</name>
<dbReference type="EMBL" id="QSBM01000020">
    <property type="protein sequence ID" value="RGX25178.1"/>
    <property type="molecule type" value="Genomic_DNA"/>
</dbReference>
<dbReference type="CDD" id="cd00367">
    <property type="entry name" value="PTS-HPr_like"/>
    <property type="match status" value="1"/>
</dbReference>
<accession>A0A413F9K6</accession>
<gene>
    <name evidence="5" type="ORF">DWV29_22165</name>
</gene>
<dbReference type="PROSITE" id="PS51350">
    <property type="entry name" value="PTS_HPR_DOM"/>
    <property type="match status" value="1"/>
</dbReference>
<evidence type="ECO:0000313" key="6">
    <source>
        <dbReference type="Proteomes" id="UP000283880"/>
    </source>
</evidence>
<dbReference type="PRINTS" id="PR00107">
    <property type="entry name" value="PHOSPHOCPHPR"/>
</dbReference>
<dbReference type="PANTHER" id="PTHR33705">
    <property type="entry name" value="PHOSPHOCARRIER PROTEIN HPR"/>
    <property type="match status" value="1"/>
</dbReference>
<feature type="domain" description="HPr" evidence="4">
    <location>
        <begin position="1"/>
        <end position="88"/>
    </location>
</feature>
<dbReference type="InterPro" id="IPR050399">
    <property type="entry name" value="HPr"/>
</dbReference>
<evidence type="ECO:0000256" key="2">
    <source>
        <dbReference type="ARBA" id="ARBA00022490"/>
    </source>
</evidence>
<comment type="subcellular location">
    <subcellularLocation>
        <location evidence="1">Cytoplasm</location>
    </subcellularLocation>
</comment>
<dbReference type="Proteomes" id="UP000283880">
    <property type="component" value="Unassembled WGS sequence"/>
</dbReference>
<evidence type="ECO:0000256" key="3">
    <source>
        <dbReference type="ARBA" id="ARBA00022683"/>
    </source>
</evidence>
<sequence>MQVVSARVTEPVGFHARPAAVAVTQAGRFKCSVELRYKDRTADMKSIIQIMKMGIPWDAQIEICCAGEDEKEAAEVIGRTMREKGLIE</sequence>
<organism evidence="5 6">
    <name type="scientific">Enterocloster asparagiformis</name>
    <dbReference type="NCBI Taxonomy" id="333367"/>
    <lineage>
        <taxon>Bacteria</taxon>
        <taxon>Bacillati</taxon>
        <taxon>Bacillota</taxon>
        <taxon>Clostridia</taxon>
        <taxon>Lachnospirales</taxon>
        <taxon>Lachnospiraceae</taxon>
        <taxon>Enterocloster</taxon>
    </lineage>
</organism>
<keyword evidence="3" id="KW-0598">Phosphotransferase system</keyword>
<dbReference type="AlphaFoldDB" id="A0A413F9K6"/>
<protein>
    <submittedName>
        <fullName evidence="5">HPr family phosphocarrier protein</fullName>
    </submittedName>
</protein>
<reference evidence="5 6" key="1">
    <citation type="submission" date="2018-08" db="EMBL/GenBank/DDBJ databases">
        <title>A genome reference for cultivated species of the human gut microbiota.</title>
        <authorList>
            <person name="Zou Y."/>
            <person name="Xue W."/>
            <person name="Luo G."/>
        </authorList>
    </citation>
    <scope>NUCLEOTIDE SEQUENCE [LARGE SCALE GENOMIC DNA]</scope>
    <source>
        <strain evidence="5 6">AF04-15</strain>
    </source>
</reference>
<dbReference type="InterPro" id="IPR035895">
    <property type="entry name" value="HPr-like_sf"/>
</dbReference>
<dbReference type="InterPro" id="IPR002114">
    <property type="entry name" value="PTS_HPr_Ser_P_site"/>
</dbReference>
<dbReference type="Gene3D" id="3.30.1340.10">
    <property type="entry name" value="HPr-like"/>
    <property type="match status" value="1"/>
</dbReference>
<evidence type="ECO:0000313" key="5">
    <source>
        <dbReference type="EMBL" id="RGX25178.1"/>
    </source>
</evidence>
<dbReference type="GO" id="GO:0005737">
    <property type="term" value="C:cytoplasm"/>
    <property type="evidence" value="ECO:0007669"/>
    <property type="project" value="UniProtKB-SubCell"/>
</dbReference>
<dbReference type="Pfam" id="PF00381">
    <property type="entry name" value="PTS-HPr"/>
    <property type="match status" value="1"/>
</dbReference>
<dbReference type="NCBIfam" id="TIGR01003">
    <property type="entry name" value="PTS_HPr_family"/>
    <property type="match status" value="1"/>
</dbReference>
<dbReference type="GO" id="GO:0009401">
    <property type="term" value="P:phosphoenolpyruvate-dependent sugar phosphotransferase system"/>
    <property type="evidence" value="ECO:0007669"/>
    <property type="project" value="UniProtKB-KW"/>
</dbReference>